<dbReference type="PROSITE" id="PS50987">
    <property type="entry name" value="HTH_ARSR_2"/>
    <property type="match status" value="1"/>
</dbReference>
<dbReference type="SUPFAM" id="SSF53335">
    <property type="entry name" value="S-adenosyl-L-methionine-dependent methyltransferases"/>
    <property type="match status" value="1"/>
</dbReference>
<dbReference type="SUPFAM" id="SSF46785">
    <property type="entry name" value="Winged helix' DNA-binding domain"/>
    <property type="match status" value="1"/>
</dbReference>
<dbReference type="InterPro" id="IPR050508">
    <property type="entry name" value="Methyltransf_Superfamily"/>
</dbReference>
<name>A0A7W6K4K6_9HYPH</name>
<dbReference type="InterPro" id="IPR029063">
    <property type="entry name" value="SAM-dependent_MTases_sf"/>
</dbReference>
<dbReference type="Pfam" id="PF01022">
    <property type="entry name" value="HTH_5"/>
    <property type="match status" value="1"/>
</dbReference>
<dbReference type="Gene3D" id="3.40.50.150">
    <property type="entry name" value="Vaccinia Virus protein VP39"/>
    <property type="match status" value="1"/>
</dbReference>
<feature type="domain" description="HTH arsR-type" evidence="1">
    <location>
        <begin position="1"/>
        <end position="96"/>
    </location>
</feature>
<dbReference type="InterPro" id="IPR036390">
    <property type="entry name" value="WH_DNA-bd_sf"/>
</dbReference>
<evidence type="ECO:0000313" key="3">
    <source>
        <dbReference type="Proteomes" id="UP000584824"/>
    </source>
</evidence>
<dbReference type="Pfam" id="PF08241">
    <property type="entry name" value="Methyltransf_11"/>
    <property type="match status" value="1"/>
</dbReference>
<evidence type="ECO:0000313" key="2">
    <source>
        <dbReference type="EMBL" id="MBB4105108.1"/>
    </source>
</evidence>
<dbReference type="GO" id="GO:0008757">
    <property type="term" value="F:S-adenosylmethionine-dependent methyltransferase activity"/>
    <property type="evidence" value="ECO:0007669"/>
    <property type="project" value="InterPro"/>
</dbReference>
<protein>
    <submittedName>
        <fullName evidence="2">ArsR family transcriptional regulator</fullName>
    </submittedName>
</protein>
<dbReference type="InterPro" id="IPR036388">
    <property type="entry name" value="WH-like_DNA-bd_sf"/>
</dbReference>
<dbReference type="GO" id="GO:0003700">
    <property type="term" value="F:DNA-binding transcription factor activity"/>
    <property type="evidence" value="ECO:0007669"/>
    <property type="project" value="InterPro"/>
</dbReference>
<dbReference type="PANTHER" id="PTHR42912">
    <property type="entry name" value="METHYLTRANSFERASE"/>
    <property type="match status" value="1"/>
</dbReference>
<dbReference type="AlphaFoldDB" id="A0A7W6K4K6"/>
<dbReference type="NCBIfam" id="NF033788">
    <property type="entry name" value="HTH_metalloreg"/>
    <property type="match status" value="1"/>
</dbReference>
<dbReference type="Proteomes" id="UP000584824">
    <property type="component" value="Unassembled WGS sequence"/>
</dbReference>
<dbReference type="EMBL" id="JACIDU010000017">
    <property type="protein sequence ID" value="MBB4105108.1"/>
    <property type="molecule type" value="Genomic_DNA"/>
</dbReference>
<dbReference type="CDD" id="cd02440">
    <property type="entry name" value="AdoMet_MTases"/>
    <property type="match status" value="1"/>
</dbReference>
<reference evidence="2 3" key="1">
    <citation type="submission" date="2020-08" db="EMBL/GenBank/DDBJ databases">
        <title>Genomic Encyclopedia of Type Strains, Phase IV (KMG-IV): sequencing the most valuable type-strain genomes for metagenomic binning, comparative biology and taxonomic classification.</title>
        <authorList>
            <person name="Goeker M."/>
        </authorList>
    </citation>
    <scope>NUCLEOTIDE SEQUENCE [LARGE SCALE GENOMIC DNA]</scope>
    <source>
        <strain evidence="2 3">DSM 26385</strain>
    </source>
</reference>
<dbReference type="InterPro" id="IPR011991">
    <property type="entry name" value="ArsR-like_HTH"/>
</dbReference>
<sequence>MATFGLDKLVDILKAAGEATRLRLLVLLSAGDLTVTDLTDILGQSQPRISRHLKLLAEDELVERYQEGAWAYFRLRRDGAAAELVRAILATTDPADPVLVRDAQRLVAVKQTRSERAQAYFSRNASEWDELRRLHVSDEAVEAALLDAVGAVRVGSLLDLGTGTGRMLQLLEHLYDYGTGIDASRDMLTVARANLDKDGIVKASVRQGDIFNLPVDGQEFDLVTIHQVLHFLDQPQLALSEAARVLKPGGRLAVIDLAPHVLDHLREEHAHVRMGFSHDVMAEWLGKAGLTVERIIDIPPGGQAERALTVTIWLARSPVTVATV</sequence>
<keyword evidence="3" id="KW-1185">Reference proteome</keyword>
<proteinExistence type="predicted"/>
<dbReference type="Gene3D" id="1.10.10.10">
    <property type="entry name" value="Winged helix-like DNA-binding domain superfamily/Winged helix DNA-binding domain"/>
    <property type="match status" value="1"/>
</dbReference>
<dbReference type="SMART" id="SM00418">
    <property type="entry name" value="HTH_ARSR"/>
    <property type="match status" value="1"/>
</dbReference>
<organism evidence="2 3">
    <name type="scientific">Allorhizobium borbori</name>
    <dbReference type="NCBI Taxonomy" id="485907"/>
    <lineage>
        <taxon>Bacteria</taxon>
        <taxon>Pseudomonadati</taxon>
        <taxon>Pseudomonadota</taxon>
        <taxon>Alphaproteobacteria</taxon>
        <taxon>Hyphomicrobiales</taxon>
        <taxon>Rhizobiaceae</taxon>
        <taxon>Rhizobium/Agrobacterium group</taxon>
        <taxon>Allorhizobium</taxon>
    </lineage>
</organism>
<dbReference type="PRINTS" id="PR00778">
    <property type="entry name" value="HTHARSR"/>
</dbReference>
<evidence type="ECO:0000259" key="1">
    <source>
        <dbReference type="PROSITE" id="PS50987"/>
    </source>
</evidence>
<dbReference type="InterPro" id="IPR001845">
    <property type="entry name" value="HTH_ArsR_DNA-bd_dom"/>
</dbReference>
<dbReference type="InterPro" id="IPR013216">
    <property type="entry name" value="Methyltransf_11"/>
</dbReference>
<gene>
    <name evidence="2" type="ORF">GGQ66_003691</name>
</gene>
<dbReference type="CDD" id="cd00090">
    <property type="entry name" value="HTH_ARSR"/>
    <property type="match status" value="1"/>
</dbReference>
<comment type="caution">
    <text evidence="2">The sequence shown here is derived from an EMBL/GenBank/DDBJ whole genome shotgun (WGS) entry which is preliminary data.</text>
</comment>
<dbReference type="PANTHER" id="PTHR42912:SF93">
    <property type="entry name" value="N6-ADENOSINE-METHYLTRANSFERASE TMT1A"/>
    <property type="match status" value="1"/>
</dbReference>
<accession>A0A7W6K4K6</accession>